<organism evidence="3 4">
    <name type="scientific">Candidatus Blautia merdavium</name>
    <dbReference type="NCBI Taxonomy" id="2838494"/>
    <lineage>
        <taxon>Bacteria</taxon>
        <taxon>Bacillati</taxon>
        <taxon>Bacillota</taxon>
        <taxon>Clostridia</taxon>
        <taxon>Lachnospirales</taxon>
        <taxon>Lachnospiraceae</taxon>
        <taxon>Blautia</taxon>
    </lineage>
</organism>
<dbReference type="InterPro" id="IPR000305">
    <property type="entry name" value="GIY-YIG_endonuc"/>
</dbReference>
<protein>
    <submittedName>
        <fullName evidence="3">GIY-YIG nuclease family protein</fullName>
    </submittedName>
</protein>
<dbReference type="PANTHER" id="PTHR34477">
    <property type="entry name" value="UPF0213 PROTEIN YHBQ"/>
    <property type="match status" value="1"/>
</dbReference>
<dbReference type="Proteomes" id="UP000823886">
    <property type="component" value="Unassembled WGS sequence"/>
</dbReference>
<sequence>MNYTYILRCKDGSLYTGWTNDLEKRVACHNAGKGAKYTKARIPVELAYYESFQSKEEAMRREWEIKRLTRKEKLALIEENR</sequence>
<comment type="similarity">
    <text evidence="1">Belongs to the UPF0213 family.</text>
</comment>
<evidence type="ECO:0000256" key="1">
    <source>
        <dbReference type="ARBA" id="ARBA00007435"/>
    </source>
</evidence>
<dbReference type="PANTHER" id="PTHR34477:SF1">
    <property type="entry name" value="UPF0213 PROTEIN YHBQ"/>
    <property type="match status" value="1"/>
</dbReference>
<gene>
    <name evidence="3" type="ORF">H9753_15975</name>
</gene>
<reference evidence="3" key="1">
    <citation type="journal article" date="2021" name="PeerJ">
        <title>Extensive microbial diversity within the chicken gut microbiome revealed by metagenomics and culture.</title>
        <authorList>
            <person name="Gilroy R."/>
            <person name="Ravi A."/>
            <person name="Getino M."/>
            <person name="Pursley I."/>
            <person name="Horton D.L."/>
            <person name="Alikhan N.F."/>
            <person name="Baker D."/>
            <person name="Gharbi K."/>
            <person name="Hall N."/>
            <person name="Watson M."/>
            <person name="Adriaenssens E.M."/>
            <person name="Foster-Nyarko E."/>
            <person name="Jarju S."/>
            <person name="Secka A."/>
            <person name="Antonio M."/>
            <person name="Oren A."/>
            <person name="Chaudhuri R.R."/>
            <person name="La Ragione R."/>
            <person name="Hildebrand F."/>
            <person name="Pallen M.J."/>
        </authorList>
    </citation>
    <scope>NUCLEOTIDE SEQUENCE</scope>
    <source>
        <strain evidence="3">ChiBcec2-3848</strain>
    </source>
</reference>
<reference evidence="3" key="2">
    <citation type="submission" date="2021-04" db="EMBL/GenBank/DDBJ databases">
        <authorList>
            <person name="Gilroy R."/>
        </authorList>
    </citation>
    <scope>NUCLEOTIDE SEQUENCE</scope>
    <source>
        <strain evidence="3">ChiBcec2-3848</strain>
    </source>
</reference>
<comment type="caution">
    <text evidence="3">The sequence shown here is derived from an EMBL/GenBank/DDBJ whole genome shotgun (WGS) entry which is preliminary data.</text>
</comment>
<dbReference type="SMART" id="SM00465">
    <property type="entry name" value="GIYc"/>
    <property type="match status" value="1"/>
</dbReference>
<dbReference type="AlphaFoldDB" id="A0A9D2PRJ9"/>
<accession>A0A9D2PRJ9</accession>
<evidence type="ECO:0000313" key="3">
    <source>
        <dbReference type="EMBL" id="HJC65089.1"/>
    </source>
</evidence>
<name>A0A9D2PRJ9_9FIRM</name>
<dbReference type="EMBL" id="DWVZ01000235">
    <property type="protein sequence ID" value="HJC65089.1"/>
    <property type="molecule type" value="Genomic_DNA"/>
</dbReference>
<evidence type="ECO:0000313" key="4">
    <source>
        <dbReference type="Proteomes" id="UP000823886"/>
    </source>
</evidence>
<dbReference type="Gene3D" id="3.40.1440.10">
    <property type="entry name" value="GIY-YIG endonuclease"/>
    <property type="match status" value="1"/>
</dbReference>
<dbReference type="InterPro" id="IPR050190">
    <property type="entry name" value="UPF0213_domain"/>
</dbReference>
<proteinExistence type="inferred from homology"/>
<evidence type="ECO:0000259" key="2">
    <source>
        <dbReference type="PROSITE" id="PS50164"/>
    </source>
</evidence>
<dbReference type="SUPFAM" id="SSF82771">
    <property type="entry name" value="GIY-YIG endonuclease"/>
    <property type="match status" value="1"/>
</dbReference>
<dbReference type="CDD" id="cd10456">
    <property type="entry name" value="GIY-YIG_UPF0213"/>
    <property type="match status" value="1"/>
</dbReference>
<dbReference type="Pfam" id="PF01541">
    <property type="entry name" value="GIY-YIG"/>
    <property type="match status" value="1"/>
</dbReference>
<dbReference type="PROSITE" id="PS50164">
    <property type="entry name" value="GIY_YIG"/>
    <property type="match status" value="1"/>
</dbReference>
<dbReference type="InterPro" id="IPR035901">
    <property type="entry name" value="GIY-YIG_endonuc_sf"/>
</dbReference>
<feature type="domain" description="GIY-YIG" evidence="2">
    <location>
        <begin position="1"/>
        <end position="75"/>
    </location>
</feature>